<dbReference type="AlphaFoldDB" id="A0A1D9DYW8"/>
<dbReference type="GO" id="GO:0005886">
    <property type="term" value="C:plasma membrane"/>
    <property type="evidence" value="ECO:0007669"/>
    <property type="project" value="TreeGrafter"/>
</dbReference>
<evidence type="ECO:0000256" key="1">
    <source>
        <dbReference type="ARBA" id="ARBA00004141"/>
    </source>
</evidence>
<dbReference type="Pfam" id="PF02133">
    <property type="entry name" value="Transp_cyt_pur"/>
    <property type="match status" value="1"/>
</dbReference>
<name>A0A1D9DYW8_9MICO</name>
<accession>A0A1D9DYW8</accession>
<feature type="transmembrane region" description="Helical" evidence="8">
    <location>
        <begin position="531"/>
        <end position="552"/>
    </location>
</feature>
<feature type="transmembrane region" description="Helical" evidence="8">
    <location>
        <begin position="573"/>
        <end position="593"/>
    </location>
</feature>
<evidence type="ECO:0000313" key="10">
    <source>
        <dbReference type="Proteomes" id="UP000243784"/>
    </source>
</evidence>
<feature type="transmembrane region" description="Helical" evidence="8">
    <location>
        <begin position="501"/>
        <end position="519"/>
    </location>
</feature>
<dbReference type="InterPro" id="IPR001248">
    <property type="entry name" value="Pur-cyt_permease"/>
</dbReference>
<evidence type="ECO:0000256" key="5">
    <source>
        <dbReference type="ARBA" id="ARBA00022989"/>
    </source>
</evidence>
<keyword evidence="3" id="KW-0813">Transport</keyword>
<evidence type="ECO:0008006" key="11">
    <source>
        <dbReference type="Google" id="ProtNLM"/>
    </source>
</evidence>
<organism evidence="9 10">
    <name type="scientific">Candidatus Rhodoluna planktonica</name>
    <dbReference type="NCBI Taxonomy" id="535712"/>
    <lineage>
        <taxon>Bacteria</taxon>
        <taxon>Bacillati</taxon>
        <taxon>Actinomycetota</taxon>
        <taxon>Actinomycetes</taxon>
        <taxon>Micrococcales</taxon>
        <taxon>Microbacteriaceae</taxon>
        <taxon>Luna cluster</taxon>
        <taxon>Luna-1 subcluster</taxon>
        <taxon>Rhodoluna</taxon>
    </lineage>
</organism>
<evidence type="ECO:0000256" key="7">
    <source>
        <dbReference type="SAM" id="MobiDB-lite"/>
    </source>
</evidence>
<evidence type="ECO:0000313" key="9">
    <source>
        <dbReference type="EMBL" id="AOY55987.1"/>
    </source>
</evidence>
<dbReference type="GO" id="GO:0022857">
    <property type="term" value="F:transmembrane transporter activity"/>
    <property type="evidence" value="ECO:0007669"/>
    <property type="project" value="InterPro"/>
</dbReference>
<feature type="transmembrane region" description="Helical" evidence="8">
    <location>
        <begin position="262"/>
        <end position="283"/>
    </location>
</feature>
<dbReference type="PANTHER" id="PTHR31806">
    <property type="entry name" value="PURINE-CYTOSINE PERMEASE FCY2-RELATED"/>
    <property type="match status" value="1"/>
</dbReference>
<reference evidence="9 10" key="1">
    <citation type="journal article" date="2016" name="Biochim. Biophys. Acta">
        <title>Photochemical characterization of actinorhodopsin and its functional existence in the natural host.</title>
        <authorList>
            <person name="Nakamura S."/>
            <person name="Kikukawa T."/>
            <person name="Tamogami J."/>
            <person name="Kamiya M."/>
            <person name="Aizawa T."/>
            <person name="Hahn M.W."/>
            <person name="Ihara K."/>
            <person name="Kamo N."/>
            <person name="Demura M."/>
        </authorList>
    </citation>
    <scope>NUCLEOTIDE SEQUENCE [LARGE SCALE GENOMIC DNA]</scope>
    <source>
        <strain evidence="9 10">MWH-Dar1</strain>
    </source>
</reference>
<keyword evidence="6 8" id="KW-0472">Membrane</keyword>
<feature type="transmembrane region" description="Helical" evidence="8">
    <location>
        <begin position="231"/>
        <end position="250"/>
    </location>
</feature>
<evidence type="ECO:0000256" key="4">
    <source>
        <dbReference type="ARBA" id="ARBA00022692"/>
    </source>
</evidence>
<dbReference type="EMBL" id="CP015208">
    <property type="protein sequence ID" value="AOY55987.1"/>
    <property type="molecule type" value="Genomic_DNA"/>
</dbReference>
<evidence type="ECO:0000256" key="2">
    <source>
        <dbReference type="ARBA" id="ARBA00008974"/>
    </source>
</evidence>
<dbReference type="OrthoDB" id="9809167at2"/>
<comment type="similarity">
    <text evidence="2">Belongs to the purine-cytosine permease (2.A.39) family.</text>
</comment>
<evidence type="ECO:0000256" key="8">
    <source>
        <dbReference type="SAM" id="Phobius"/>
    </source>
</evidence>
<feature type="transmembrane region" description="Helical" evidence="8">
    <location>
        <begin position="439"/>
        <end position="459"/>
    </location>
</feature>
<evidence type="ECO:0000256" key="6">
    <source>
        <dbReference type="ARBA" id="ARBA00023136"/>
    </source>
</evidence>
<dbReference type="PANTHER" id="PTHR31806:SF1">
    <property type="entry name" value="PURINE-CYTOSINE PERMEASE FCY2-RELATED"/>
    <property type="match status" value="1"/>
</dbReference>
<evidence type="ECO:0000256" key="3">
    <source>
        <dbReference type="ARBA" id="ARBA00022448"/>
    </source>
</evidence>
<dbReference type="InterPro" id="IPR026030">
    <property type="entry name" value="Pur-cyt_permease_Fcy2/21/22"/>
</dbReference>
<dbReference type="STRING" id="535712.A4Z71_03140"/>
<feature type="transmembrane region" description="Helical" evidence="8">
    <location>
        <begin position="398"/>
        <end position="418"/>
    </location>
</feature>
<feature type="transmembrane region" description="Helical" evidence="8">
    <location>
        <begin position="465"/>
        <end position="481"/>
    </location>
</feature>
<feature type="compositionally biased region" description="Polar residues" evidence="7">
    <location>
        <begin position="99"/>
        <end position="125"/>
    </location>
</feature>
<feature type="transmembrane region" description="Helical" evidence="8">
    <location>
        <begin position="338"/>
        <end position="356"/>
    </location>
</feature>
<protein>
    <recommendedName>
        <fullName evidence="11">Cytosine permease</fullName>
    </recommendedName>
</protein>
<sequence length="665" mass="70880">MSLNPSNPPERRALSDEELQARVYQLAEEQGAATAIAFLEEQARLRELDELELAKWQLDNPPVYQPVVETPQLASVAPYEVISADEEATVDELAKQRESTAQITGTESPDVTGTESPDASHSLTSSEILSATESPAAENAPAVMEASVPHREPSPVLSEAVFVPSPSSAAEIVIDEDYQLESELEHSSQISASQVNFANFDLSEVQQANQKRNPVKLSDQATTGRQSAASLFWVWASVFMVGAPALALSGLSSQGFSKQESLLATIIGFFGAGLAISVVSIAGKRSGLSTLVISRAAFGYYGNLLPAVLTVLGKLMLSLVLGFVLLSTVDDLNANQGFVGLVTLAVILLVVSLIAGFGGEVLYRFQQVVSIAALALLMWIVAQGYMDQVVSALPSDINPIRVLSAAALVFAVFGLLLASSAGEYTRQMSVKVRGSSVTLWVLLAVFISGSLGASILTYFSIETGWLSLIALILGITVLLTSNQYSTSRSFSAFGWNAKPAISQPLLALLVLGASFALHSQTDISSGLALDFLAFAAVPISGWAGIFISDVLIRRIAYHEISLSRSYGFYKAVNWVNLGGLVVASAVGFGLADSDMPFLNWQGYLLIGVPNPDFWASGNMAILTTFSLGILLPLIFGIPRIKRQEAEVLAIEARRSELLDVLGLVE</sequence>
<dbReference type="RefSeq" id="WP_070954496.1">
    <property type="nucleotide sequence ID" value="NZ_CP015208.1"/>
</dbReference>
<keyword evidence="10" id="KW-1185">Reference proteome</keyword>
<keyword evidence="5 8" id="KW-1133">Transmembrane helix</keyword>
<proteinExistence type="inferred from homology"/>
<dbReference type="Gene3D" id="1.10.4160.10">
    <property type="entry name" value="Hydantoin permease"/>
    <property type="match status" value="1"/>
</dbReference>
<keyword evidence="4 8" id="KW-0812">Transmembrane</keyword>
<dbReference type="Proteomes" id="UP000243784">
    <property type="component" value="Chromosome"/>
</dbReference>
<feature type="transmembrane region" description="Helical" evidence="8">
    <location>
        <begin position="304"/>
        <end position="326"/>
    </location>
</feature>
<feature type="transmembrane region" description="Helical" evidence="8">
    <location>
        <begin position="368"/>
        <end position="386"/>
    </location>
</feature>
<feature type="transmembrane region" description="Helical" evidence="8">
    <location>
        <begin position="613"/>
        <end position="635"/>
    </location>
</feature>
<comment type="subcellular location">
    <subcellularLocation>
        <location evidence="1">Membrane</location>
        <topology evidence="1">Multi-pass membrane protein</topology>
    </subcellularLocation>
</comment>
<gene>
    <name evidence="9" type="ORF">A4Z71_03140</name>
</gene>
<dbReference type="KEGG" id="rpla:A4Z71_03140"/>
<feature type="region of interest" description="Disordered" evidence="7">
    <location>
        <begin position="96"/>
        <end position="125"/>
    </location>
</feature>